<sequence>MSAAPFASTTRGWESVDRVGAHAHTGCVRSTCVRRTGLLWRWALLACILLGVWPAGAQPPTHTAYHTVTRWSMDDGLPHNLVHAVAQGADGLIWLGTWEGVARFNGRDFTVYDRQNTPGVELGGVFVVVRDSTGGMLFGTAFDGVYHYQDGHWQQLGDASARHLAVSALLRRADGALWVGTPQTLYRIEPDGRVVDVGRQAGLPRARITALAAEGDGALWVGTEVGLYRLPRGGSAAEAWGKAHGMRAAPVRRLAGDRQGGLLVAGDDGVWWWSRGGGLQRFRQGQRVDALLLDRRGHLWMSLPSGTLVVHSGADAPDEQIAISGVASPALLEDAEGLIWVGSTHGLFRIAEGAAHGITHEDGLASDYVRTVLQTGDGTVWVGSAVGLDRWSNNRISRVSVVPNQGGRVLEQSVLALADAGDGGVWAGTYSQGVVRLDAQGRVLARIGAADGLPSLSVRAVLPDGQTLWIGTTAGLVRWRDGKARRYTAADGVPDGSVQVLYRDTLGTVWIGTDRGMTALSANGSTRAWLGEQDFPGQNAFDFLRDAKGDLWIASDRGLLRLSGETFRVYDHRVGLPRDKVFRVIDDGRGYFWLSSNHGVFRIARSDFDQLDAGTREQLSVEVVDRSDGMPGNQGNGSSAPAGWMTQSGQLLFPTAAGLGVIDPARVGTLQGHRVPIVFERLLVDGMVQPLNGLHRFGAETRRIAIGYAGLNFRGPDKVRYRYRLEGFDPDWVDADSTSEAVYTNLPPGRFRFRVQAMSLPVDWRQTALLGESSLVIALAPPWWRRGEVIALGILGLGSLIYGFYLWRTASYRRRQRQLNTVIDARTRELSDKNLALQQASQEREALMRQLEYRASHDVLTTLPNRREAERVLQQWFDDAHAGGAPLALVLMDIDHFKHINDEYGHEVGDAVLSAIGEALSEQDRAQCFAARHGGEEFLLAAVGVDAAQARALFERMRQRLAAIAVQTQGTTVRCTASMGMAMSDEAPSRRELLALADRRLYHAKRLGRDRLVDQ</sequence>
<accession>A0AAU9I3L2</accession>
<evidence type="ECO:0000256" key="2">
    <source>
        <dbReference type="ARBA" id="ARBA00012528"/>
    </source>
</evidence>
<dbReference type="GO" id="GO:0005886">
    <property type="term" value="C:plasma membrane"/>
    <property type="evidence" value="ECO:0007669"/>
    <property type="project" value="TreeGrafter"/>
</dbReference>
<keyword evidence="3" id="KW-1133">Transmembrane helix</keyword>
<keyword evidence="3" id="KW-0472">Membrane</keyword>
<dbReference type="EMBL" id="HG992337">
    <property type="protein sequence ID" value="CAE6814553.1"/>
    <property type="molecule type" value="Genomic_DNA"/>
</dbReference>
<dbReference type="Pfam" id="PF07495">
    <property type="entry name" value="Y_Y_Y"/>
    <property type="match status" value="1"/>
</dbReference>
<dbReference type="Pfam" id="PF00990">
    <property type="entry name" value="GGDEF"/>
    <property type="match status" value="1"/>
</dbReference>
<dbReference type="InterPro" id="IPR013783">
    <property type="entry name" value="Ig-like_fold"/>
</dbReference>
<evidence type="ECO:0000256" key="3">
    <source>
        <dbReference type="SAM" id="Phobius"/>
    </source>
</evidence>
<dbReference type="InterPro" id="IPR011123">
    <property type="entry name" value="Y_Y_Y"/>
</dbReference>
<dbReference type="InterPro" id="IPR043128">
    <property type="entry name" value="Rev_trsase/Diguanyl_cyclase"/>
</dbReference>
<dbReference type="Proteomes" id="UP000835242">
    <property type="component" value="Chromosome"/>
</dbReference>
<evidence type="ECO:0000256" key="1">
    <source>
        <dbReference type="ARBA" id="ARBA00001946"/>
    </source>
</evidence>
<dbReference type="SUPFAM" id="SSF101898">
    <property type="entry name" value="NHL repeat"/>
    <property type="match status" value="1"/>
</dbReference>
<gene>
    <name evidence="5" type="ORF">XA1314C_31840</name>
</gene>
<dbReference type="GO" id="GO:0052621">
    <property type="term" value="F:diguanylate cyclase activity"/>
    <property type="evidence" value="ECO:0007669"/>
    <property type="project" value="UniProtKB-EC"/>
</dbReference>
<dbReference type="SUPFAM" id="SSF63829">
    <property type="entry name" value="Calcium-dependent phosphotriesterase"/>
    <property type="match status" value="2"/>
</dbReference>
<feature type="transmembrane region" description="Helical" evidence="3">
    <location>
        <begin position="38"/>
        <end position="56"/>
    </location>
</feature>
<organism evidence="5 6">
    <name type="scientific">Xanthomonas arboricola</name>
    <dbReference type="NCBI Taxonomy" id="56448"/>
    <lineage>
        <taxon>Bacteria</taxon>
        <taxon>Pseudomonadati</taxon>
        <taxon>Pseudomonadota</taxon>
        <taxon>Gammaproteobacteria</taxon>
        <taxon>Lysobacterales</taxon>
        <taxon>Lysobacteraceae</taxon>
        <taxon>Xanthomonas</taxon>
    </lineage>
</organism>
<proteinExistence type="predicted"/>
<dbReference type="SUPFAM" id="SSF55073">
    <property type="entry name" value="Nucleotide cyclase"/>
    <property type="match status" value="1"/>
</dbReference>
<comment type="cofactor">
    <cofactor evidence="1">
        <name>Mg(2+)</name>
        <dbReference type="ChEBI" id="CHEBI:18420"/>
    </cofactor>
</comment>
<dbReference type="PROSITE" id="PS50887">
    <property type="entry name" value="GGDEF"/>
    <property type="match status" value="1"/>
</dbReference>
<keyword evidence="3" id="KW-0812">Transmembrane</keyword>
<name>A0AAU9I3L2_9XANT</name>
<reference evidence="5 6" key="1">
    <citation type="submission" date="2021-02" db="EMBL/GenBank/DDBJ databases">
        <authorList>
            <person name="Pothier F. J."/>
        </authorList>
    </citation>
    <scope>NUCLEOTIDE SEQUENCE [LARGE SCALE GENOMIC DNA]</scope>
    <source>
        <strain evidence="5 6">1314c</strain>
    </source>
</reference>
<dbReference type="PANTHER" id="PTHR45138:SF24">
    <property type="entry name" value="DIGUANYLATE CYCLASE DGCC-RELATED"/>
    <property type="match status" value="1"/>
</dbReference>
<evidence type="ECO:0000313" key="6">
    <source>
        <dbReference type="Proteomes" id="UP000835242"/>
    </source>
</evidence>
<dbReference type="FunFam" id="3.30.70.270:FF:000001">
    <property type="entry name" value="Diguanylate cyclase domain protein"/>
    <property type="match status" value="1"/>
</dbReference>
<dbReference type="InterPro" id="IPR011110">
    <property type="entry name" value="Reg_prop"/>
</dbReference>
<dbReference type="InterPro" id="IPR015943">
    <property type="entry name" value="WD40/YVTN_repeat-like_dom_sf"/>
</dbReference>
<dbReference type="PANTHER" id="PTHR45138">
    <property type="entry name" value="REGULATORY COMPONENTS OF SENSORY TRANSDUCTION SYSTEM"/>
    <property type="match status" value="1"/>
</dbReference>
<dbReference type="GO" id="GO:1902201">
    <property type="term" value="P:negative regulation of bacterial-type flagellum-dependent cell motility"/>
    <property type="evidence" value="ECO:0007669"/>
    <property type="project" value="TreeGrafter"/>
</dbReference>
<dbReference type="CDD" id="cd01949">
    <property type="entry name" value="GGDEF"/>
    <property type="match status" value="1"/>
</dbReference>
<dbReference type="SMART" id="SM00267">
    <property type="entry name" value="GGDEF"/>
    <property type="match status" value="1"/>
</dbReference>
<dbReference type="GO" id="GO:0043709">
    <property type="term" value="P:cell adhesion involved in single-species biofilm formation"/>
    <property type="evidence" value="ECO:0007669"/>
    <property type="project" value="TreeGrafter"/>
</dbReference>
<dbReference type="InterPro" id="IPR050469">
    <property type="entry name" value="Diguanylate_Cyclase"/>
</dbReference>
<protein>
    <recommendedName>
        <fullName evidence="2">diguanylate cyclase</fullName>
        <ecNumber evidence="2">2.7.7.65</ecNumber>
    </recommendedName>
</protein>
<dbReference type="EC" id="2.7.7.65" evidence="2"/>
<dbReference type="Gene3D" id="2.60.40.10">
    <property type="entry name" value="Immunoglobulins"/>
    <property type="match status" value="1"/>
</dbReference>
<feature type="transmembrane region" description="Helical" evidence="3">
    <location>
        <begin position="789"/>
        <end position="807"/>
    </location>
</feature>
<dbReference type="NCBIfam" id="TIGR00254">
    <property type="entry name" value="GGDEF"/>
    <property type="match status" value="1"/>
</dbReference>
<dbReference type="Pfam" id="PF07494">
    <property type="entry name" value="Reg_prop"/>
    <property type="match status" value="1"/>
</dbReference>
<dbReference type="EMBL" id="HG992337">
    <property type="protein sequence ID" value="CAE6814536.1"/>
    <property type="molecule type" value="Genomic_DNA"/>
</dbReference>
<evidence type="ECO:0000313" key="5">
    <source>
        <dbReference type="EMBL" id="CAE6814536.1"/>
    </source>
</evidence>
<dbReference type="Gene3D" id="3.30.70.270">
    <property type="match status" value="1"/>
</dbReference>
<dbReference type="RefSeq" id="WP_374057680.1">
    <property type="nucleotide sequence ID" value="NZ_CP168205.1"/>
</dbReference>
<evidence type="ECO:0000259" key="4">
    <source>
        <dbReference type="PROSITE" id="PS50887"/>
    </source>
</evidence>
<dbReference type="InterPro" id="IPR000160">
    <property type="entry name" value="GGDEF_dom"/>
</dbReference>
<feature type="domain" description="GGDEF" evidence="4">
    <location>
        <begin position="885"/>
        <end position="1015"/>
    </location>
</feature>
<dbReference type="InterPro" id="IPR029787">
    <property type="entry name" value="Nucleotide_cyclase"/>
</dbReference>
<dbReference type="Gene3D" id="2.130.10.10">
    <property type="entry name" value="YVTN repeat-like/Quinoprotein amine dehydrogenase"/>
    <property type="match status" value="3"/>
</dbReference>
<dbReference type="AlphaFoldDB" id="A0AAU9I3L2"/>